<keyword evidence="1" id="KW-0245">EGF-like domain</keyword>
<dbReference type="PROSITE" id="PS01186">
    <property type="entry name" value="EGF_2"/>
    <property type="match status" value="1"/>
</dbReference>
<feature type="compositionally biased region" description="Low complexity" evidence="2">
    <location>
        <begin position="59"/>
        <end position="72"/>
    </location>
</feature>
<feature type="region of interest" description="Disordered" evidence="2">
    <location>
        <begin position="432"/>
        <end position="462"/>
    </location>
</feature>
<gene>
    <name evidence="5" type="ORF">NLU13_0372</name>
</gene>
<feature type="compositionally biased region" description="Polar residues" evidence="2">
    <location>
        <begin position="762"/>
        <end position="776"/>
    </location>
</feature>
<dbReference type="PANTHER" id="PTHR17178">
    <property type="entry name" value="SECRETORY GRANULE PROTEOGLYCAN CORE PROTEIN"/>
    <property type="match status" value="1"/>
</dbReference>
<keyword evidence="3" id="KW-0472">Membrane</keyword>
<feature type="domain" description="EGF-like" evidence="4">
    <location>
        <begin position="570"/>
        <end position="607"/>
    </location>
</feature>
<organism evidence="5 6">
    <name type="scientific">Sarocladium strictum</name>
    <name type="common">Black bundle disease fungus</name>
    <name type="synonym">Acremonium strictum</name>
    <dbReference type="NCBI Taxonomy" id="5046"/>
    <lineage>
        <taxon>Eukaryota</taxon>
        <taxon>Fungi</taxon>
        <taxon>Dikarya</taxon>
        <taxon>Ascomycota</taxon>
        <taxon>Pezizomycotina</taxon>
        <taxon>Sordariomycetes</taxon>
        <taxon>Hypocreomycetidae</taxon>
        <taxon>Hypocreales</taxon>
        <taxon>Sarocladiaceae</taxon>
        <taxon>Sarocladium</taxon>
    </lineage>
</organism>
<dbReference type="AlphaFoldDB" id="A0AA39GPQ2"/>
<feature type="compositionally biased region" description="Low complexity" evidence="2">
    <location>
        <begin position="356"/>
        <end position="373"/>
    </location>
</feature>
<feature type="disulfide bond" evidence="1">
    <location>
        <begin position="597"/>
        <end position="606"/>
    </location>
</feature>
<evidence type="ECO:0000259" key="4">
    <source>
        <dbReference type="PROSITE" id="PS50026"/>
    </source>
</evidence>
<dbReference type="PROSITE" id="PS50026">
    <property type="entry name" value="EGF_3"/>
    <property type="match status" value="1"/>
</dbReference>
<keyword evidence="1" id="KW-1015">Disulfide bond</keyword>
<keyword evidence="3" id="KW-1133">Transmembrane helix</keyword>
<dbReference type="InterPro" id="IPR000742">
    <property type="entry name" value="EGF"/>
</dbReference>
<feature type="region of interest" description="Disordered" evidence="2">
    <location>
        <begin position="491"/>
        <end position="516"/>
    </location>
</feature>
<keyword evidence="6" id="KW-1185">Reference proteome</keyword>
<evidence type="ECO:0000313" key="6">
    <source>
        <dbReference type="Proteomes" id="UP001175261"/>
    </source>
</evidence>
<keyword evidence="3" id="KW-0812">Transmembrane</keyword>
<comment type="caution">
    <text evidence="5">The sequence shown here is derived from an EMBL/GenBank/DDBJ whole genome shotgun (WGS) entry which is preliminary data.</text>
</comment>
<reference evidence="5" key="1">
    <citation type="submission" date="2022-10" db="EMBL/GenBank/DDBJ databases">
        <title>Determination and structural analysis of whole genome sequence of Sarocladium strictum F4-1.</title>
        <authorList>
            <person name="Hu L."/>
            <person name="Jiang Y."/>
        </authorList>
    </citation>
    <scope>NUCLEOTIDE SEQUENCE</scope>
    <source>
        <strain evidence="5">F4-1</strain>
    </source>
</reference>
<feature type="compositionally biased region" description="Basic and acidic residues" evidence="2">
    <location>
        <begin position="267"/>
        <end position="285"/>
    </location>
</feature>
<feature type="compositionally biased region" description="Polar residues" evidence="2">
    <location>
        <begin position="31"/>
        <end position="41"/>
    </location>
</feature>
<evidence type="ECO:0000313" key="5">
    <source>
        <dbReference type="EMBL" id="KAK0390869.1"/>
    </source>
</evidence>
<dbReference type="PANTHER" id="PTHR17178:SF0">
    <property type="entry name" value="SERGLYCIN"/>
    <property type="match status" value="1"/>
</dbReference>
<feature type="compositionally biased region" description="Pro residues" evidence="2">
    <location>
        <begin position="47"/>
        <end position="58"/>
    </location>
</feature>
<feature type="compositionally biased region" description="Pro residues" evidence="2">
    <location>
        <begin position="90"/>
        <end position="99"/>
    </location>
</feature>
<feature type="transmembrane region" description="Helical" evidence="3">
    <location>
        <begin position="531"/>
        <end position="558"/>
    </location>
</feature>
<feature type="compositionally biased region" description="Polar residues" evidence="2">
    <location>
        <begin position="163"/>
        <end position="175"/>
    </location>
</feature>
<dbReference type="Proteomes" id="UP001175261">
    <property type="component" value="Unassembled WGS sequence"/>
</dbReference>
<dbReference type="PROSITE" id="PS00022">
    <property type="entry name" value="EGF_1"/>
    <property type="match status" value="1"/>
</dbReference>
<feature type="compositionally biased region" description="Basic and acidic residues" evidence="2">
    <location>
        <begin position="447"/>
        <end position="462"/>
    </location>
</feature>
<feature type="region of interest" description="Disordered" evidence="2">
    <location>
        <begin position="759"/>
        <end position="782"/>
    </location>
</feature>
<evidence type="ECO:0000256" key="3">
    <source>
        <dbReference type="SAM" id="Phobius"/>
    </source>
</evidence>
<feature type="region of interest" description="Disordered" evidence="2">
    <location>
        <begin position="1"/>
        <end position="395"/>
    </location>
</feature>
<evidence type="ECO:0000256" key="2">
    <source>
        <dbReference type="SAM" id="MobiDB-lite"/>
    </source>
</evidence>
<feature type="compositionally biased region" description="Polar residues" evidence="2">
    <location>
        <begin position="1"/>
        <end position="11"/>
    </location>
</feature>
<name>A0AA39GPQ2_SARSR</name>
<evidence type="ECO:0000256" key="1">
    <source>
        <dbReference type="PROSITE-ProRule" id="PRU00076"/>
    </source>
</evidence>
<comment type="caution">
    <text evidence="1">Lacks conserved residue(s) required for the propagation of feature annotation.</text>
</comment>
<dbReference type="EMBL" id="JAPDFR010000001">
    <property type="protein sequence ID" value="KAK0390869.1"/>
    <property type="molecule type" value="Genomic_DNA"/>
</dbReference>
<accession>A0AA39GPQ2</accession>
<feature type="compositionally biased region" description="Pro residues" evidence="2">
    <location>
        <begin position="109"/>
        <end position="126"/>
    </location>
</feature>
<feature type="compositionally biased region" description="Polar residues" evidence="2">
    <location>
        <begin position="331"/>
        <end position="348"/>
    </location>
</feature>
<proteinExistence type="predicted"/>
<protein>
    <recommendedName>
        <fullName evidence="4">EGF-like domain-containing protein</fullName>
    </recommendedName>
</protein>
<sequence>MDRSFQSSSGSVRRARERAQAGLPRERGTARQAQPMTTQDALQGGLSPPPSRPAPAPYAAPQRAYRARVAPQIEGRAGQPISRPTRIPQWPLPSSPVSPLPSADGESYRPPPNRPQQAPQRPPRPSIVPSIVDQSRLQEPTPIFFARESGESDEYGPEGQAPMTPSSRLTTSSVGSIPDFPEPGMAGTAIAAPGPRRSANLGPPPSSRRGASSFYSHASYVSPIPEESPRSRSHVSAASSGVIPDGRLMGSPASSPGYGDAFYDDSVTDRSRESAYEDFGDESKLVRSASIGKKGKPALVVTRAPGQAKGVQSAAPFPFGGGTGFREEDSSSSATQPSAKPSPESTPGEQGVPVTSEAMLGAYAAASAGPSLLRKMTPSPKPPSRLSGMKRPPKLDIDAVREMEARGSITSLPDLIRRATRLAAMMDRGKRPASRFDNLNDFLDDPSGSREGERDGTLDEKHQSGLSDMLAAFPPPAQEGRQTRSSWFRTTSWPLAPGRPTAQAQRSVDKNEVAEGVSGKKKGRRCCGMPMWLFVIVLLLVLCAVAAAIVVPLEFFVFKNFGTQNVAKSSLEQCRSDLDCKNGGTNVISQGNCSCVCTGGFVGRECEIGGTQGCTTTNLVSSNGETTVRNVTIGRAVPRIIAYSAENFTVPLSGTAILAKFSAANLSCIAQNSLITFNGRAIRIGSVSSEDTESIAAVKDDGLNIALKAEAVTSVTALTEPPPMMTTPPTFVWGIDEPMVRRQNLDTLTKLVLDTAPAPLVPSQTSAGSQPTSTGDANEDDESGFVATEEVIDFARVAVLFILQERDPNTAETAQGQIQRLFTRSANRNAGGVTPAEASNFTVATNTTINFIDFMIELGSRRVGGLNESISNPSKREALPVVLRDSVLYRHMHGTRTGLRFAR</sequence>